<dbReference type="InterPro" id="IPR001387">
    <property type="entry name" value="Cro/C1-type_HTH"/>
</dbReference>
<dbReference type="RefSeq" id="WP_108527565.1">
    <property type="nucleotide sequence ID" value="NZ_MUXF01000008.1"/>
</dbReference>
<accession>A0ABX5JIY0</accession>
<name>A0ABX5JIY0_9BACT</name>
<reference evidence="2 3" key="1">
    <citation type="submission" date="2017-02" db="EMBL/GenBank/DDBJ databases">
        <title>Arcobacter lacus sp. nov., a new species isolated from reclaimed water.</title>
        <authorList>
            <person name="Figueras M.J."/>
            <person name="Perez-Cataluna A."/>
            <person name="Salas-Masso N."/>
        </authorList>
    </citation>
    <scope>NUCLEOTIDE SEQUENCE [LARGE SCALE GENOMIC DNA]</scope>
    <source>
        <strain evidence="2 3">RW43-9</strain>
    </source>
</reference>
<sequence>MKKISQEQIKKILKCELSTVSRYLTGKRAIKLSSALKVSEELKVPIEIFTDKETQVKFFGKSFLSENIQKPKQNEKV</sequence>
<dbReference type="SUPFAM" id="SSF47413">
    <property type="entry name" value="lambda repressor-like DNA-binding domains"/>
    <property type="match status" value="1"/>
</dbReference>
<dbReference type="PROSITE" id="PS50943">
    <property type="entry name" value="HTH_CROC1"/>
    <property type="match status" value="1"/>
</dbReference>
<comment type="caution">
    <text evidence="2">The sequence shown here is derived from an EMBL/GenBank/DDBJ whole genome shotgun (WGS) entry which is preliminary data.</text>
</comment>
<dbReference type="Pfam" id="PF01381">
    <property type="entry name" value="HTH_3"/>
    <property type="match status" value="1"/>
</dbReference>
<feature type="domain" description="HTH cro/C1-type" evidence="1">
    <location>
        <begin position="18"/>
        <end position="49"/>
    </location>
</feature>
<dbReference type="EMBL" id="MUXF01000008">
    <property type="protein sequence ID" value="PUE66733.1"/>
    <property type="molecule type" value="Genomic_DNA"/>
</dbReference>
<dbReference type="Gene3D" id="1.10.260.40">
    <property type="entry name" value="lambda repressor-like DNA-binding domains"/>
    <property type="match status" value="1"/>
</dbReference>
<dbReference type="Proteomes" id="UP000251311">
    <property type="component" value="Unassembled WGS sequence"/>
</dbReference>
<organism evidence="2 3">
    <name type="scientific">Arcobacter lacus</name>
    <dbReference type="NCBI Taxonomy" id="1912876"/>
    <lineage>
        <taxon>Bacteria</taxon>
        <taxon>Pseudomonadati</taxon>
        <taxon>Campylobacterota</taxon>
        <taxon>Epsilonproteobacteria</taxon>
        <taxon>Campylobacterales</taxon>
        <taxon>Arcobacteraceae</taxon>
        <taxon>Arcobacter</taxon>
    </lineage>
</organism>
<evidence type="ECO:0000313" key="2">
    <source>
        <dbReference type="EMBL" id="PUE66733.1"/>
    </source>
</evidence>
<dbReference type="CDD" id="cd00093">
    <property type="entry name" value="HTH_XRE"/>
    <property type="match status" value="1"/>
</dbReference>
<dbReference type="InterPro" id="IPR010982">
    <property type="entry name" value="Lambda_DNA-bd_dom_sf"/>
</dbReference>
<evidence type="ECO:0000259" key="1">
    <source>
        <dbReference type="PROSITE" id="PS50943"/>
    </source>
</evidence>
<proteinExistence type="predicted"/>
<evidence type="ECO:0000313" key="3">
    <source>
        <dbReference type="Proteomes" id="UP000251311"/>
    </source>
</evidence>
<gene>
    <name evidence="2" type="ORF">B0175_05045</name>
</gene>
<protein>
    <recommendedName>
        <fullName evidence="1">HTH cro/C1-type domain-containing protein</fullName>
    </recommendedName>
</protein>
<keyword evidence="3" id="KW-1185">Reference proteome</keyword>